<organism evidence="1 2">
    <name type="scientific">Rhizosphaericola mali</name>
    <dbReference type="NCBI Taxonomy" id="2545455"/>
    <lineage>
        <taxon>Bacteria</taxon>
        <taxon>Pseudomonadati</taxon>
        <taxon>Bacteroidota</taxon>
        <taxon>Chitinophagia</taxon>
        <taxon>Chitinophagales</taxon>
        <taxon>Chitinophagaceae</taxon>
        <taxon>Rhizosphaericola</taxon>
    </lineage>
</organism>
<evidence type="ECO:0000313" key="2">
    <source>
        <dbReference type="Proteomes" id="UP000292424"/>
    </source>
</evidence>
<dbReference type="AlphaFoldDB" id="A0A5P2GBD1"/>
<dbReference type="Proteomes" id="UP000292424">
    <property type="component" value="Chromosome"/>
</dbReference>
<reference evidence="1 2" key="1">
    <citation type="submission" date="2019-09" db="EMBL/GenBank/DDBJ databases">
        <title>Complete genome sequence of Arachidicoccus sp. B3-10 isolated from apple orchard soil.</title>
        <authorList>
            <person name="Kim H.S."/>
            <person name="Han K.-I."/>
            <person name="Suh M.K."/>
            <person name="Lee K.C."/>
            <person name="Eom M.K."/>
            <person name="Kim J.-S."/>
            <person name="Kang S.W."/>
            <person name="Sin Y."/>
            <person name="Lee J.-S."/>
        </authorList>
    </citation>
    <scope>NUCLEOTIDE SEQUENCE [LARGE SCALE GENOMIC DNA]</scope>
    <source>
        <strain evidence="1 2">B3-10</strain>
    </source>
</reference>
<name>A0A5P2GBD1_9BACT</name>
<evidence type="ECO:0000313" key="1">
    <source>
        <dbReference type="EMBL" id="QES90523.1"/>
    </source>
</evidence>
<dbReference type="EMBL" id="CP044016">
    <property type="protein sequence ID" value="QES90523.1"/>
    <property type="molecule type" value="Genomic_DNA"/>
</dbReference>
<proteinExistence type="predicted"/>
<gene>
    <name evidence="1" type="ORF">E0W69_018290</name>
</gene>
<keyword evidence="2" id="KW-1185">Reference proteome</keyword>
<protein>
    <submittedName>
        <fullName evidence="1">Uncharacterized protein</fullName>
    </submittedName>
</protein>
<sequence length="312" mass="37335">MFLENTIEIGYEVLSLSEKLKFKYPSNLLKFFNGVRKLLFKDKNYKKRLIKNYQLDVVKKIQNDKYYTIAEYALIIRPDLWHHEVISEVVKLAKVSVCYQWDGIKRYPDVVNYFSLFTKIYVFDPKDLYQTNFNIKLLTNFYFDNLSSFIQEATRQVCYIGTFQNNRITKLLEIKKILKQYDIFFDIFLAFNSKKEATSFEYTEDVNILQQSLSYKQMIGLSSKYKVIVDVQNKFHEGLSFRHFECLKLEKKIITDNASVKGYDFYKSNNVFVFGQDNPANLSLFINSEFEKINFKIIEKYSYQNWLRDIFV</sequence>
<dbReference type="OrthoDB" id="3251881at2"/>
<accession>A0A5P2GBD1</accession>
<dbReference type="KEGG" id="arac:E0W69_018290"/>